<dbReference type="GO" id="GO:0004364">
    <property type="term" value="F:glutathione transferase activity"/>
    <property type="evidence" value="ECO:0007669"/>
    <property type="project" value="UniProtKB-EC"/>
</dbReference>
<sequence length="206" mass="23703">MEMAREEEKIKVFKLWVSPYVNRVLIALEELGIPYDSQEEDIFNKSSELLEANPIHKTVPAIIHRGKPLSESLIILEYIHETFSSSSSSLLPHHPYDKAIARFWADFVDNKFWKAGYDVIIREGEDQEKAKKEFIESFLQLEEALKNVSGGKPYFGGDSFGYIDIVLVPYLPLWPSAEILGDFRIPFEKCPHLSAWIELVSKRESV</sequence>
<dbReference type="SFLD" id="SFLDG00358">
    <property type="entry name" value="Main_(cytGST)"/>
    <property type="match status" value="1"/>
</dbReference>
<dbReference type="OMA" id="PDADIHP"/>
<evidence type="ECO:0000313" key="8">
    <source>
        <dbReference type="Proteomes" id="UP000824469"/>
    </source>
</evidence>
<dbReference type="EMBL" id="JAHRHJ020000003">
    <property type="protein sequence ID" value="KAH9320638.1"/>
    <property type="molecule type" value="Genomic_DNA"/>
</dbReference>
<dbReference type="Gene3D" id="3.40.30.10">
    <property type="entry name" value="Glutaredoxin"/>
    <property type="match status" value="1"/>
</dbReference>
<evidence type="ECO:0000259" key="6">
    <source>
        <dbReference type="PROSITE" id="PS50405"/>
    </source>
</evidence>
<dbReference type="InterPro" id="IPR045074">
    <property type="entry name" value="GST_C_Tau"/>
</dbReference>
<dbReference type="Pfam" id="PF00043">
    <property type="entry name" value="GST_C"/>
    <property type="match status" value="1"/>
</dbReference>
<dbReference type="PROSITE" id="PS50404">
    <property type="entry name" value="GST_NTER"/>
    <property type="match status" value="1"/>
</dbReference>
<organism evidence="7 8">
    <name type="scientific">Taxus chinensis</name>
    <name type="common">Chinese yew</name>
    <name type="synonym">Taxus wallichiana var. chinensis</name>
    <dbReference type="NCBI Taxonomy" id="29808"/>
    <lineage>
        <taxon>Eukaryota</taxon>
        <taxon>Viridiplantae</taxon>
        <taxon>Streptophyta</taxon>
        <taxon>Embryophyta</taxon>
        <taxon>Tracheophyta</taxon>
        <taxon>Spermatophyta</taxon>
        <taxon>Pinopsida</taxon>
        <taxon>Pinidae</taxon>
        <taxon>Conifers II</taxon>
        <taxon>Cupressales</taxon>
        <taxon>Taxaceae</taxon>
        <taxon>Taxus</taxon>
    </lineage>
</organism>
<dbReference type="AlphaFoldDB" id="A0AA38GFT3"/>
<comment type="similarity">
    <text evidence="4">Belongs to the GST superfamily.</text>
</comment>
<dbReference type="InterPro" id="IPR036249">
    <property type="entry name" value="Thioredoxin-like_sf"/>
</dbReference>
<protein>
    <recommendedName>
        <fullName evidence="1">glutathione transferase</fullName>
        <ecNumber evidence="1">2.5.1.18</ecNumber>
    </recommendedName>
</protein>
<dbReference type="SUPFAM" id="SSF52833">
    <property type="entry name" value="Thioredoxin-like"/>
    <property type="match status" value="1"/>
</dbReference>
<evidence type="ECO:0000256" key="2">
    <source>
        <dbReference type="ARBA" id="ARBA00022679"/>
    </source>
</evidence>
<dbReference type="Gene3D" id="1.20.1050.10">
    <property type="match status" value="1"/>
</dbReference>
<dbReference type="GO" id="GO:0005737">
    <property type="term" value="C:cytoplasm"/>
    <property type="evidence" value="ECO:0007669"/>
    <property type="project" value="TreeGrafter"/>
</dbReference>
<evidence type="ECO:0000259" key="5">
    <source>
        <dbReference type="PROSITE" id="PS50404"/>
    </source>
</evidence>
<dbReference type="PROSITE" id="PS50405">
    <property type="entry name" value="GST_CTER"/>
    <property type="match status" value="1"/>
</dbReference>
<feature type="domain" description="GST C-terminal" evidence="6">
    <location>
        <begin position="94"/>
        <end position="206"/>
    </location>
</feature>
<dbReference type="InterPro" id="IPR040079">
    <property type="entry name" value="Glutathione_S-Trfase"/>
</dbReference>
<keyword evidence="2" id="KW-0808">Transferase</keyword>
<dbReference type="InterPro" id="IPR036282">
    <property type="entry name" value="Glutathione-S-Trfase_C_sf"/>
</dbReference>
<reference evidence="7 8" key="1">
    <citation type="journal article" date="2021" name="Nat. Plants">
        <title>The Taxus genome provides insights into paclitaxel biosynthesis.</title>
        <authorList>
            <person name="Xiong X."/>
            <person name="Gou J."/>
            <person name="Liao Q."/>
            <person name="Li Y."/>
            <person name="Zhou Q."/>
            <person name="Bi G."/>
            <person name="Li C."/>
            <person name="Du R."/>
            <person name="Wang X."/>
            <person name="Sun T."/>
            <person name="Guo L."/>
            <person name="Liang H."/>
            <person name="Lu P."/>
            <person name="Wu Y."/>
            <person name="Zhang Z."/>
            <person name="Ro D.K."/>
            <person name="Shang Y."/>
            <person name="Huang S."/>
            <person name="Yan J."/>
        </authorList>
    </citation>
    <scope>NUCLEOTIDE SEQUENCE [LARGE SCALE GENOMIC DNA]</scope>
    <source>
        <strain evidence="7">Ta-2019</strain>
    </source>
</reference>
<comment type="caution">
    <text evidence="7">The sequence shown here is derived from an EMBL/GenBank/DDBJ whole genome shotgun (WGS) entry which is preliminary data.</text>
</comment>
<dbReference type="PANTHER" id="PTHR11260">
    <property type="entry name" value="GLUTATHIONE S-TRANSFERASE, GST, SUPERFAMILY, GST DOMAIN CONTAINING"/>
    <property type="match status" value="1"/>
</dbReference>
<dbReference type="CDD" id="cd03185">
    <property type="entry name" value="GST_C_Tau"/>
    <property type="match status" value="1"/>
</dbReference>
<feature type="non-terminal residue" evidence="7">
    <location>
        <position position="206"/>
    </location>
</feature>
<dbReference type="Pfam" id="PF02798">
    <property type="entry name" value="GST_N"/>
    <property type="match status" value="1"/>
</dbReference>
<dbReference type="SUPFAM" id="SSF47616">
    <property type="entry name" value="GST C-terminal domain-like"/>
    <property type="match status" value="1"/>
</dbReference>
<evidence type="ECO:0000256" key="4">
    <source>
        <dbReference type="RuleBase" id="RU003494"/>
    </source>
</evidence>
<gene>
    <name evidence="7" type="ORF">KI387_015277</name>
</gene>
<dbReference type="SFLD" id="SFLDS00019">
    <property type="entry name" value="Glutathione_Transferase_(cytos"/>
    <property type="match status" value="1"/>
</dbReference>
<evidence type="ECO:0000313" key="7">
    <source>
        <dbReference type="EMBL" id="KAH9320638.1"/>
    </source>
</evidence>
<dbReference type="PANTHER" id="PTHR11260:SF773">
    <property type="entry name" value="GLUTATHIONE S-TRANSFERASE U26"/>
    <property type="match status" value="1"/>
</dbReference>
<name>A0AA38GFT3_TAXCH</name>
<dbReference type="SFLD" id="SFLDG01152">
    <property type="entry name" value="Main.3:_Omega-_and_Tau-like"/>
    <property type="match status" value="1"/>
</dbReference>
<keyword evidence="8" id="KW-1185">Reference proteome</keyword>
<dbReference type="InterPro" id="IPR004045">
    <property type="entry name" value="Glutathione_S-Trfase_N"/>
</dbReference>
<dbReference type="InterPro" id="IPR004046">
    <property type="entry name" value="GST_C"/>
</dbReference>
<evidence type="ECO:0000256" key="3">
    <source>
        <dbReference type="ARBA" id="ARBA00047960"/>
    </source>
</evidence>
<feature type="domain" description="GST N-terminal" evidence="5">
    <location>
        <begin position="8"/>
        <end position="87"/>
    </location>
</feature>
<comment type="catalytic activity">
    <reaction evidence="3">
        <text>RX + glutathione = an S-substituted glutathione + a halide anion + H(+)</text>
        <dbReference type="Rhea" id="RHEA:16437"/>
        <dbReference type="ChEBI" id="CHEBI:15378"/>
        <dbReference type="ChEBI" id="CHEBI:16042"/>
        <dbReference type="ChEBI" id="CHEBI:17792"/>
        <dbReference type="ChEBI" id="CHEBI:57925"/>
        <dbReference type="ChEBI" id="CHEBI:90779"/>
        <dbReference type="EC" id="2.5.1.18"/>
    </reaction>
</comment>
<dbReference type="GO" id="GO:0006749">
    <property type="term" value="P:glutathione metabolic process"/>
    <property type="evidence" value="ECO:0007669"/>
    <property type="project" value="InterPro"/>
</dbReference>
<evidence type="ECO:0000256" key="1">
    <source>
        <dbReference type="ARBA" id="ARBA00012452"/>
    </source>
</evidence>
<dbReference type="InterPro" id="IPR010987">
    <property type="entry name" value="Glutathione-S-Trfase_C-like"/>
</dbReference>
<proteinExistence type="inferred from homology"/>
<dbReference type="InterPro" id="IPR045073">
    <property type="entry name" value="Omega/Tau-like"/>
</dbReference>
<dbReference type="Proteomes" id="UP000824469">
    <property type="component" value="Unassembled WGS sequence"/>
</dbReference>
<dbReference type="EC" id="2.5.1.18" evidence="1"/>
<accession>A0AA38GFT3</accession>